<dbReference type="AlphaFoldDB" id="A0A176VP20"/>
<keyword evidence="3" id="KW-1185">Reference proteome</keyword>
<accession>A0A176VP20</accession>
<reference evidence="2" key="1">
    <citation type="submission" date="2016-03" db="EMBL/GenBank/DDBJ databases">
        <title>Mechanisms controlling the formation of the plant cell surface in tip-growing cells are functionally conserved among land plants.</title>
        <authorList>
            <person name="Honkanen S."/>
            <person name="Jones V.A."/>
            <person name="Morieri G."/>
            <person name="Champion C."/>
            <person name="Hetherington A.J."/>
            <person name="Kelly S."/>
            <person name="Saint-Marcoux D."/>
            <person name="Proust H."/>
            <person name="Prescott H."/>
            <person name="Dolan L."/>
        </authorList>
    </citation>
    <scope>NUCLEOTIDE SEQUENCE [LARGE SCALE GENOMIC DNA]</scope>
    <source>
        <tissue evidence="2">Whole gametophyte</tissue>
    </source>
</reference>
<protein>
    <submittedName>
        <fullName evidence="2">Uncharacterized protein</fullName>
    </submittedName>
</protein>
<comment type="caution">
    <text evidence="2">The sequence shown here is derived from an EMBL/GenBank/DDBJ whole genome shotgun (WGS) entry which is preliminary data.</text>
</comment>
<feature type="compositionally biased region" description="Basic and acidic residues" evidence="1">
    <location>
        <begin position="135"/>
        <end position="145"/>
    </location>
</feature>
<evidence type="ECO:0000313" key="3">
    <source>
        <dbReference type="Proteomes" id="UP000077202"/>
    </source>
</evidence>
<name>A0A176VP20_MARPO</name>
<organism evidence="2 3">
    <name type="scientific">Marchantia polymorpha subsp. ruderalis</name>
    <dbReference type="NCBI Taxonomy" id="1480154"/>
    <lineage>
        <taxon>Eukaryota</taxon>
        <taxon>Viridiplantae</taxon>
        <taxon>Streptophyta</taxon>
        <taxon>Embryophyta</taxon>
        <taxon>Marchantiophyta</taxon>
        <taxon>Marchantiopsida</taxon>
        <taxon>Marchantiidae</taxon>
        <taxon>Marchantiales</taxon>
        <taxon>Marchantiaceae</taxon>
        <taxon>Marchantia</taxon>
    </lineage>
</organism>
<dbReference type="Proteomes" id="UP000077202">
    <property type="component" value="Unassembled WGS sequence"/>
</dbReference>
<evidence type="ECO:0000256" key="1">
    <source>
        <dbReference type="SAM" id="MobiDB-lite"/>
    </source>
</evidence>
<evidence type="ECO:0000313" key="2">
    <source>
        <dbReference type="EMBL" id="OAE21566.1"/>
    </source>
</evidence>
<proteinExistence type="predicted"/>
<gene>
    <name evidence="2" type="ORF">AXG93_1478s1090</name>
</gene>
<sequence length="521" mass="62283">MPQGQSPEHVSVEGGMRHTSFPVTLRHSVEFSLDLCSSSHSGMHDSWKRAADFKIDLIARRRGPSWLGKTPEDFIQAAKERLLARQASWIGHREKTEEDYAAEAKAKLLQEKWIKYKRRMSERREYNPLGRGTHPKTEEEVAKEARDKTLQEGWVEWKRRVSTKREYNQLGRSRTKTPDELAQEARELKMHNGWVKWKKRLSEKREYNQLGRARSKTQDELERERIALGQEKGWLEPYRGNSLKKGWVRRYRGSLWNFNLEKSAAALKKVDELQEAKRLRKLELDWVRNIRKVQMPRGLGTEVKPKTEAELALEKTETELQNMWEAFTSKTKRKLTMFGLGPRRSFTSEELAKMARDEELENGWKRTYQREEEPTPRLVWLPRIKTHEELELEKLHTELENGWQDDVRMPEEPTPPLVWLPKIKTKEELRWEKIHKRQENTWYKKYKTYDELQTDFPTVQDLVIQELEKIWALEDMEFEVREARRLLMVQIVKENPDQYESARMYYNDKVDIDFEDSDDEE</sequence>
<dbReference type="EMBL" id="LVLJ01003397">
    <property type="protein sequence ID" value="OAE21566.1"/>
    <property type="molecule type" value="Genomic_DNA"/>
</dbReference>
<feature type="region of interest" description="Disordered" evidence="1">
    <location>
        <begin position="126"/>
        <end position="145"/>
    </location>
</feature>